<dbReference type="Pfam" id="PF06985">
    <property type="entry name" value="HET"/>
    <property type="match status" value="1"/>
</dbReference>
<reference evidence="4" key="4">
    <citation type="journal article" date="2015" name="G3 (Bethesda)">
        <title>Genome sequences of three phytopathogenic species of the Magnaporthaceae family of fungi.</title>
        <authorList>
            <person name="Okagaki L.H."/>
            <person name="Nunes C.C."/>
            <person name="Sailsbery J."/>
            <person name="Clay B."/>
            <person name="Brown D."/>
            <person name="John T."/>
            <person name="Oh Y."/>
            <person name="Young N."/>
            <person name="Fitzgerald M."/>
            <person name="Haas B.J."/>
            <person name="Zeng Q."/>
            <person name="Young S."/>
            <person name="Adiconis X."/>
            <person name="Fan L."/>
            <person name="Levin J.Z."/>
            <person name="Mitchell T.K."/>
            <person name="Okubara P.A."/>
            <person name="Farman M.L."/>
            <person name="Kohn L.M."/>
            <person name="Birren B."/>
            <person name="Ma L.-J."/>
            <person name="Dean R.A."/>
        </authorList>
    </citation>
    <scope>NUCLEOTIDE SEQUENCE</scope>
    <source>
        <strain evidence="4">R3-111a-1</strain>
    </source>
</reference>
<dbReference type="EMBL" id="GL385395">
    <property type="protein sequence ID" value="EJT82113.1"/>
    <property type="molecule type" value="Genomic_DNA"/>
</dbReference>
<evidence type="ECO:0000259" key="2">
    <source>
        <dbReference type="Pfam" id="PF06985"/>
    </source>
</evidence>
<reference evidence="3" key="2">
    <citation type="submission" date="2010-07" db="EMBL/GenBank/DDBJ databases">
        <authorList>
            <consortium name="The Broad Institute Genome Sequencing Platform"/>
            <consortium name="Broad Institute Genome Sequencing Center for Infectious Disease"/>
            <person name="Ma L.-J."/>
            <person name="Dead R."/>
            <person name="Young S."/>
            <person name="Zeng Q."/>
            <person name="Koehrsen M."/>
            <person name="Alvarado L."/>
            <person name="Berlin A."/>
            <person name="Chapman S.B."/>
            <person name="Chen Z."/>
            <person name="Freedman E."/>
            <person name="Gellesch M."/>
            <person name="Goldberg J."/>
            <person name="Griggs A."/>
            <person name="Gujja S."/>
            <person name="Heilman E.R."/>
            <person name="Heiman D."/>
            <person name="Hepburn T."/>
            <person name="Howarth C."/>
            <person name="Jen D."/>
            <person name="Larson L."/>
            <person name="Mehta T."/>
            <person name="Neiman D."/>
            <person name="Pearson M."/>
            <person name="Roberts A."/>
            <person name="Saif S."/>
            <person name="Shea T."/>
            <person name="Shenoy N."/>
            <person name="Sisk P."/>
            <person name="Stolte C."/>
            <person name="Sykes S."/>
            <person name="Walk T."/>
            <person name="White J."/>
            <person name="Yandava C."/>
            <person name="Haas B."/>
            <person name="Nusbaum C."/>
            <person name="Birren B."/>
        </authorList>
    </citation>
    <scope>NUCLEOTIDE SEQUENCE</scope>
    <source>
        <strain evidence="3">R3-111a-1</strain>
    </source>
</reference>
<evidence type="ECO:0000313" key="3">
    <source>
        <dbReference type="EMBL" id="EJT82113.1"/>
    </source>
</evidence>
<gene>
    <name evidence="4" type="primary">20342545</name>
    <name evidence="3" type="ORF">GGTG_02087</name>
</gene>
<evidence type="ECO:0000313" key="5">
    <source>
        <dbReference type="Proteomes" id="UP000006039"/>
    </source>
</evidence>
<dbReference type="OrthoDB" id="4838874at2759"/>
<dbReference type="InterPro" id="IPR010730">
    <property type="entry name" value="HET"/>
</dbReference>
<dbReference type="VEuPathDB" id="FungiDB:GGTG_02087"/>
<protein>
    <recommendedName>
        <fullName evidence="2">Heterokaryon incompatibility domain-containing protein</fullName>
    </recommendedName>
</protein>
<reference evidence="5" key="1">
    <citation type="submission" date="2010-07" db="EMBL/GenBank/DDBJ databases">
        <title>The genome sequence of Gaeumannomyces graminis var. tritici strain R3-111a-1.</title>
        <authorList>
            <consortium name="The Broad Institute Genome Sequencing Platform"/>
            <person name="Ma L.-J."/>
            <person name="Dead R."/>
            <person name="Young S."/>
            <person name="Zeng Q."/>
            <person name="Koehrsen M."/>
            <person name="Alvarado L."/>
            <person name="Berlin A."/>
            <person name="Chapman S.B."/>
            <person name="Chen Z."/>
            <person name="Freedman E."/>
            <person name="Gellesch M."/>
            <person name="Goldberg J."/>
            <person name="Griggs A."/>
            <person name="Gujja S."/>
            <person name="Heilman E.R."/>
            <person name="Heiman D."/>
            <person name="Hepburn T."/>
            <person name="Howarth C."/>
            <person name="Jen D."/>
            <person name="Larson L."/>
            <person name="Mehta T."/>
            <person name="Neiman D."/>
            <person name="Pearson M."/>
            <person name="Roberts A."/>
            <person name="Saif S."/>
            <person name="Shea T."/>
            <person name="Shenoy N."/>
            <person name="Sisk P."/>
            <person name="Stolte C."/>
            <person name="Sykes S."/>
            <person name="Walk T."/>
            <person name="White J."/>
            <person name="Yandava C."/>
            <person name="Haas B."/>
            <person name="Nusbaum C."/>
            <person name="Birren B."/>
        </authorList>
    </citation>
    <scope>NUCLEOTIDE SEQUENCE [LARGE SCALE GENOMIC DNA]</scope>
    <source>
        <strain evidence="5">R3-111a-1</strain>
    </source>
</reference>
<dbReference type="EnsemblFungi" id="EJT82113">
    <property type="protein sequence ID" value="EJT82113"/>
    <property type="gene ID" value="GGTG_02087"/>
</dbReference>
<dbReference type="Proteomes" id="UP000006039">
    <property type="component" value="Unassembled WGS sequence"/>
</dbReference>
<dbReference type="PANTHER" id="PTHR33112">
    <property type="entry name" value="DOMAIN PROTEIN, PUTATIVE-RELATED"/>
    <property type="match status" value="1"/>
</dbReference>
<dbReference type="AlphaFoldDB" id="J3NLD9"/>
<dbReference type="eggNOG" id="ENOG502SM2V">
    <property type="taxonomic scope" value="Eukaryota"/>
</dbReference>
<proteinExistence type="predicted"/>
<reference evidence="4" key="5">
    <citation type="submission" date="2018-04" db="UniProtKB">
        <authorList>
            <consortium name="EnsemblFungi"/>
        </authorList>
    </citation>
    <scope>IDENTIFICATION</scope>
    <source>
        <strain evidence="4">R3-111a-1</strain>
    </source>
</reference>
<name>J3NLD9_GAET3</name>
<dbReference type="HOGENOM" id="CLU_012571_0_0_1"/>
<reference evidence="3" key="3">
    <citation type="submission" date="2010-09" db="EMBL/GenBank/DDBJ databases">
        <title>Annotation of Gaeumannomyces graminis var. tritici R3-111a-1.</title>
        <authorList>
            <consortium name="The Broad Institute Genome Sequencing Platform"/>
            <person name="Ma L.-J."/>
            <person name="Dead R."/>
            <person name="Young S.K."/>
            <person name="Zeng Q."/>
            <person name="Gargeya S."/>
            <person name="Fitzgerald M."/>
            <person name="Haas B."/>
            <person name="Abouelleil A."/>
            <person name="Alvarado L."/>
            <person name="Arachchi H.M."/>
            <person name="Berlin A."/>
            <person name="Brown A."/>
            <person name="Chapman S.B."/>
            <person name="Chen Z."/>
            <person name="Dunbar C."/>
            <person name="Freedman E."/>
            <person name="Gearin G."/>
            <person name="Gellesch M."/>
            <person name="Goldberg J."/>
            <person name="Griggs A."/>
            <person name="Gujja S."/>
            <person name="Heiman D."/>
            <person name="Howarth C."/>
            <person name="Larson L."/>
            <person name="Lui A."/>
            <person name="MacDonald P.J.P."/>
            <person name="Mehta T."/>
            <person name="Montmayeur A."/>
            <person name="Murphy C."/>
            <person name="Neiman D."/>
            <person name="Pearson M."/>
            <person name="Priest M."/>
            <person name="Roberts A."/>
            <person name="Saif S."/>
            <person name="Shea T."/>
            <person name="Shenoy N."/>
            <person name="Sisk P."/>
            <person name="Stolte C."/>
            <person name="Sykes S."/>
            <person name="Yandava C."/>
            <person name="Wortman J."/>
            <person name="Nusbaum C."/>
            <person name="Birren B."/>
        </authorList>
    </citation>
    <scope>NUCLEOTIDE SEQUENCE</scope>
    <source>
        <strain evidence="3">R3-111a-1</strain>
    </source>
</reference>
<sequence>MDDDTRGRNLAPFAAKDRAEMQNLWKFKVNRTEAEQWVLRDMKFLIYDDSDEKTDVYGTGEYVDGQEDRRAVDSVALSLKAEEVSPGAAPTPAPPSSDAGPSVTFDCFPCECGRVGCEKTRGAGHFKDWRDSPTVDVSSWSSDKCGDCELSERECYERKRNAGEKSHTCKICTRVPEFPSDRKTRTFRLFSPSVECPEIVETPDCDNICGHFVAISHCWPLPALDGCGEDQKPKTCRVREKDGTTRTARALDDVLDRAVDFANMVGFRMIWIDHECLPQPTEESPQEDKEYQRIGVQAMDMVYQRALVTASLHEGLVVSQQQVDAIDTLLDPSNSSLIFEIYNPPSPGQPNEFRLAVTHAIEFLQAVVNDRSYTRAWVAQEAVSAGIQRFLVFRRAPAVVGRTRLRGANSISHKGRPRHSLDDQEPKLPFEVIGIAQNEFYLLLRKLKLCYRSFGRPSTWDLRLLHHNALSTIRAAEALQPNLTLKDSGWLEPRISLPTLYGDDRKALSAATALTLLSTRECRDTQDRIPILANMCRYELRIETADAVANCRSLRVAILSLALLNSDLSLLVPEMYWCRETTVSDDGNTLPGCICDVRYDGGLFSPFDRHPGNISDPDPQSFDRFKPTTNRELYGAGPVEGGLRMAAYLWTAEKELDLGFLRDQHCDTWNSLKTIIVDCEGSSDARIRQMGKRLEPGIDVKFERGIRAEVMRSEDGILPKSSALWGDLPPGDEKFRLGFDTDRIEENPPMQQTLAEVVFDILGKISRFPHPLAAGLADSIWQSLRVGVVPGGQPDLPDVVCDELFAHPDVVAQPFETLKLDKDMTNLGGGYHQTWFVERIMQRGKLWVWRYNRPAISEAAQQETPADTDIWAQDATRGLGGRPTVLAGKGKEPEIPNEAAGPRGLAISFLRSDTRLFQFIDSMRFIRTGTWTRDFRTTEYRDIEAPKRAGVEADILRRQAMERRLRDLYMGFAYRYMDDIPGLPKLGTGNLIAFALKMEKLRDFGRGGLIAEQDLGPRPLAATFDVDGSCVVATPYNPAWEVIPAPAMRSMSTCWVVEEVPDDAGGGGDEEHDAVATESTAAGQGEEDAPGPGGGGLEEAEEGTKQEADQNEARNWMPSLLAWWRNWFVTETARGKQRRQGLGNDQASKYPQRGNKRTLDNPFGYASRRFKVVRKVKGMRKIMDLPDQTHIFE</sequence>
<feature type="region of interest" description="Disordered" evidence="1">
    <location>
        <begin position="1135"/>
        <end position="1161"/>
    </location>
</feature>
<accession>J3NLD9</accession>
<evidence type="ECO:0000256" key="1">
    <source>
        <dbReference type="SAM" id="MobiDB-lite"/>
    </source>
</evidence>
<keyword evidence="5" id="KW-1185">Reference proteome</keyword>
<organism evidence="3">
    <name type="scientific">Gaeumannomyces tritici (strain R3-111a-1)</name>
    <name type="common">Wheat and barley take-all root rot fungus</name>
    <name type="synonym">Gaeumannomyces graminis var. tritici</name>
    <dbReference type="NCBI Taxonomy" id="644352"/>
    <lineage>
        <taxon>Eukaryota</taxon>
        <taxon>Fungi</taxon>
        <taxon>Dikarya</taxon>
        <taxon>Ascomycota</taxon>
        <taxon>Pezizomycotina</taxon>
        <taxon>Sordariomycetes</taxon>
        <taxon>Sordariomycetidae</taxon>
        <taxon>Magnaporthales</taxon>
        <taxon>Magnaporthaceae</taxon>
        <taxon>Gaeumannomyces</taxon>
    </lineage>
</organism>
<dbReference type="PANTHER" id="PTHR33112:SF16">
    <property type="entry name" value="HETEROKARYON INCOMPATIBILITY DOMAIN-CONTAINING PROTEIN"/>
    <property type="match status" value="1"/>
</dbReference>
<dbReference type="RefSeq" id="XP_009218122.1">
    <property type="nucleotide sequence ID" value="XM_009219858.1"/>
</dbReference>
<dbReference type="GeneID" id="20342545"/>
<feature type="domain" description="Heterokaryon incompatibility" evidence="2">
    <location>
        <begin position="212"/>
        <end position="381"/>
    </location>
</feature>
<evidence type="ECO:0000313" key="4">
    <source>
        <dbReference type="EnsemblFungi" id="EJT82113"/>
    </source>
</evidence>
<feature type="region of interest" description="Disordered" evidence="1">
    <location>
        <begin position="1060"/>
        <end position="1110"/>
    </location>
</feature>